<reference evidence="1" key="1">
    <citation type="journal article" date="2015" name="Nature">
        <title>Complex archaea that bridge the gap between prokaryotes and eukaryotes.</title>
        <authorList>
            <person name="Spang A."/>
            <person name="Saw J.H."/>
            <person name="Jorgensen S.L."/>
            <person name="Zaremba-Niedzwiedzka K."/>
            <person name="Martijn J."/>
            <person name="Lind A.E."/>
            <person name="van Eijk R."/>
            <person name="Schleper C."/>
            <person name="Guy L."/>
            <person name="Ettema T.J."/>
        </authorList>
    </citation>
    <scope>NUCLEOTIDE SEQUENCE</scope>
</reference>
<protein>
    <submittedName>
        <fullName evidence="1">Uncharacterized protein</fullName>
    </submittedName>
</protein>
<proteinExistence type="predicted"/>
<feature type="non-terminal residue" evidence="1">
    <location>
        <position position="1"/>
    </location>
</feature>
<name>A0A0F9UHD3_9ZZZZ</name>
<gene>
    <name evidence="1" type="ORF">LCGC14_0606920</name>
</gene>
<dbReference type="AlphaFoldDB" id="A0A0F9UHD3"/>
<comment type="caution">
    <text evidence="1">The sequence shown here is derived from an EMBL/GenBank/DDBJ whole genome shotgun (WGS) entry which is preliminary data.</text>
</comment>
<dbReference type="EMBL" id="LAZR01000994">
    <property type="protein sequence ID" value="KKN53003.1"/>
    <property type="molecule type" value="Genomic_DNA"/>
</dbReference>
<organism evidence="1">
    <name type="scientific">marine sediment metagenome</name>
    <dbReference type="NCBI Taxonomy" id="412755"/>
    <lineage>
        <taxon>unclassified sequences</taxon>
        <taxon>metagenomes</taxon>
        <taxon>ecological metagenomes</taxon>
    </lineage>
</organism>
<evidence type="ECO:0000313" key="1">
    <source>
        <dbReference type="EMBL" id="KKN53003.1"/>
    </source>
</evidence>
<accession>A0A0F9UHD3</accession>
<sequence length="65" mass="7480">HKNQIIREGGGSGCIILILADIREEIKSNKYHAKTPEKCFNIFFENDIWIAVFLFQAFTKPPSKL</sequence>